<evidence type="ECO:0000313" key="1">
    <source>
        <dbReference type="EMBL" id="EQB15502.1"/>
    </source>
</evidence>
<dbReference type="EMBL" id="ATDP01000087">
    <property type="protein sequence ID" value="EQB15502.1"/>
    <property type="molecule type" value="Genomic_DNA"/>
</dbReference>
<comment type="caution">
    <text evidence="1">The sequence shown here is derived from an EMBL/GenBank/DDBJ whole genome shotgun (WGS) entry which is preliminary data.</text>
</comment>
<organism evidence="1 2">
    <name type="scientific">Sphingobium lactosutens DS20</name>
    <dbReference type="NCBI Taxonomy" id="1331060"/>
    <lineage>
        <taxon>Bacteria</taxon>
        <taxon>Pseudomonadati</taxon>
        <taxon>Pseudomonadota</taxon>
        <taxon>Alphaproteobacteria</taxon>
        <taxon>Sphingomonadales</taxon>
        <taxon>Sphingomonadaceae</taxon>
        <taxon>Sphingobium</taxon>
    </lineage>
</organism>
<name>T0HQZ9_9SPHN</name>
<protein>
    <submittedName>
        <fullName evidence="1">Uncharacterized protein</fullName>
    </submittedName>
</protein>
<sequence length="44" mass="5040">MGRHLTLMRIKGRRMASGWLSIVVGYQGFLQGDSMEINILYNII</sequence>
<dbReference type="Proteomes" id="UP000015531">
    <property type="component" value="Unassembled WGS sequence"/>
</dbReference>
<reference evidence="1 2" key="1">
    <citation type="journal article" date="2013" name="Genome Announc.">
        <title>Draft Genome Sequence of Sphingobium lactosutens Strain DS20T, Isolated from a Hexachlorocyclohexane Dumpsite.</title>
        <authorList>
            <person name="Kumar R."/>
            <person name="Dwivedi V."/>
            <person name="Negi V."/>
            <person name="Khurana J.P."/>
            <person name="Lal R."/>
        </authorList>
    </citation>
    <scope>NUCLEOTIDE SEQUENCE [LARGE SCALE GENOMIC DNA]</scope>
    <source>
        <strain evidence="1 2">DS20</strain>
    </source>
</reference>
<evidence type="ECO:0000313" key="2">
    <source>
        <dbReference type="Proteomes" id="UP000015531"/>
    </source>
</evidence>
<proteinExistence type="predicted"/>
<accession>T0HQZ9</accession>
<keyword evidence="2" id="KW-1185">Reference proteome</keyword>
<gene>
    <name evidence="1" type="ORF">RLDS_11340</name>
</gene>
<dbReference type="AlphaFoldDB" id="T0HQZ9"/>